<dbReference type="Proteomes" id="UP000823921">
    <property type="component" value="Unassembled WGS sequence"/>
</dbReference>
<reference evidence="1" key="1">
    <citation type="journal article" date="2021" name="PeerJ">
        <title>Extensive microbial diversity within the chicken gut microbiome revealed by metagenomics and culture.</title>
        <authorList>
            <person name="Gilroy R."/>
            <person name="Ravi A."/>
            <person name="Getino M."/>
            <person name="Pursley I."/>
            <person name="Horton D.L."/>
            <person name="Alikhan N.F."/>
            <person name="Baker D."/>
            <person name="Gharbi K."/>
            <person name="Hall N."/>
            <person name="Watson M."/>
            <person name="Adriaenssens E.M."/>
            <person name="Foster-Nyarko E."/>
            <person name="Jarju S."/>
            <person name="Secka A."/>
            <person name="Antonio M."/>
            <person name="Oren A."/>
            <person name="Chaudhuri R.R."/>
            <person name="La Ragione R."/>
            <person name="Hildebrand F."/>
            <person name="Pallen M.J."/>
        </authorList>
    </citation>
    <scope>NUCLEOTIDE SEQUENCE</scope>
    <source>
        <strain evidence="1">CHK192-8294</strain>
    </source>
</reference>
<reference evidence="1" key="2">
    <citation type="submission" date="2021-04" db="EMBL/GenBank/DDBJ databases">
        <authorList>
            <person name="Gilroy R."/>
        </authorList>
    </citation>
    <scope>NUCLEOTIDE SEQUENCE</scope>
    <source>
        <strain evidence="1">CHK192-8294</strain>
    </source>
</reference>
<evidence type="ECO:0000313" key="1">
    <source>
        <dbReference type="EMBL" id="HJB80810.1"/>
    </source>
</evidence>
<proteinExistence type="predicted"/>
<gene>
    <name evidence="1" type="ORF">H9712_07475</name>
</gene>
<name>A0A9D2SC41_9FIRM</name>
<evidence type="ECO:0000313" key="2">
    <source>
        <dbReference type="Proteomes" id="UP000823921"/>
    </source>
</evidence>
<protein>
    <submittedName>
        <fullName evidence="1">Uncharacterized protein</fullName>
    </submittedName>
</protein>
<sequence>MALEVDIQPLEELTVMVEVVHEKVGRYEVDTVITRRKGLHWLTQPSGTRVLVDESVTMDGGSKLGTTLCFTPHTGGETGERDRTANREHLKRCAAKVMTDMGFW</sequence>
<accession>A0A9D2SC41</accession>
<dbReference type="EMBL" id="DWXO01000072">
    <property type="protein sequence ID" value="HJB80810.1"/>
    <property type="molecule type" value="Genomic_DNA"/>
</dbReference>
<organism evidence="1 2">
    <name type="scientific">Candidatus Flavonifractor intestinigallinarum</name>
    <dbReference type="NCBI Taxonomy" id="2838586"/>
    <lineage>
        <taxon>Bacteria</taxon>
        <taxon>Bacillati</taxon>
        <taxon>Bacillota</taxon>
        <taxon>Clostridia</taxon>
        <taxon>Eubacteriales</taxon>
        <taxon>Oscillospiraceae</taxon>
        <taxon>Flavonifractor</taxon>
    </lineage>
</organism>
<comment type="caution">
    <text evidence="1">The sequence shown here is derived from an EMBL/GenBank/DDBJ whole genome shotgun (WGS) entry which is preliminary data.</text>
</comment>
<dbReference type="AlphaFoldDB" id="A0A9D2SC41"/>